<dbReference type="PANTHER" id="PTHR19328">
    <property type="entry name" value="HEDGEHOG-INTERACTING PROTEIN"/>
    <property type="match status" value="1"/>
</dbReference>
<proteinExistence type="predicted"/>
<dbReference type="EMBL" id="JADKCH010000010">
    <property type="protein sequence ID" value="MBK8572921.1"/>
    <property type="molecule type" value="Genomic_DNA"/>
</dbReference>
<evidence type="ECO:0000259" key="1">
    <source>
        <dbReference type="Pfam" id="PF07995"/>
    </source>
</evidence>
<dbReference type="SUPFAM" id="SSF50952">
    <property type="entry name" value="Soluble quinoprotein glucose dehydrogenase"/>
    <property type="match status" value="1"/>
</dbReference>
<comment type="caution">
    <text evidence="2">The sequence shown here is derived from an EMBL/GenBank/DDBJ whole genome shotgun (WGS) entry which is preliminary data.</text>
</comment>
<organism evidence="2 3">
    <name type="scientific">Candidatus Geothrix odensensis</name>
    <dbReference type="NCBI Taxonomy" id="2954440"/>
    <lineage>
        <taxon>Bacteria</taxon>
        <taxon>Pseudomonadati</taxon>
        <taxon>Acidobacteriota</taxon>
        <taxon>Holophagae</taxon>
        <taxon>Holophagales</taxon>
        <taxon>Holophagaceae</taxon>
        <taxon>Geothrix</taxon>
    </lineage>
</organism>
<dbReference type="InterPro" id="IPR012938">
    <property type="entry name" value="Glc/Sorbosone_DH"/>
</dbReference>
<evidence type="ECO:0000313" key="2">
    <source>
        <dbReference type="EMBL" id="MBK8572921.1"/>
    </source>
</evidence>
<gene>
    <name evidence="2" type="ORF">IPN91_09800</name>
</gene>
<dbReference type="Pfam" id="PF07995">
    <property type="entry name" value="GSDH"/>
    <property type="match status" value="1"/>
</dbReference>
<dbReference type="InterPro" id="IPR011042">
    <property type="entry name" value="6-blade_b-propeller_TolB-like"/>
</dbReference>
<reference evidence="2 3" key="1">
    <citation type="submission" date="2020-10" db="EMBL/GenBank/DDBJ databases">
        <title>Connecting structure to function with the recovery of over 1000 high-quality activated sludge metagenome-assembled genomes encoding full-length rRNA genes using long-read sequencing.</title>
        <authorList>
            <person name="Singleton C.M."/>
            <person name="Petriglieri F."/>
            <person name="Kristensen J.M."/>
            <person name="Kirkegaard R.H."/>
            <person name="Michaelsen T.Y."/>
            <person name="Andersen M.H."/>
            <person name="Karst S.M."/>
            <person name="Dueholm M.S."/>
            <person name="Nielsen P.H."/>
            <person name="Albertsen M."/>
        </authorList>
    </citation>
    <scope>NUCLEOTIDE SEQUENCE [LARGE SCALE GENOMIC DNA]</scope>
    <source>
        <strain evidence="2">OdNE_18-Q3-R46-58_MAXAC.008</strain>
    </source>
</reference>
<evidence type="ECO:0000313" key="3">
    <source>
        <dbReference type="Proteomes" id="UP000709959"/>
    </source>
</evidence>
<feature type="domain" description="Glucose/Sorbosone dehydrogenase" evidence="1">
    <location>
        <begin position="1"/>
        <end position="215"/>
    </location>
</feature>
<dbReference type="InterPro" id="IPR011041">
    <property type="entry name" value="Quinoprot_gluc/sorb_DH_b-prop"/>
</dbReference>
<sequence length="322" mass="33349">MALVPDGRILICEQGGSLRVAKGGALLATPLLTLPVDASGERGLLGVTVDPAFAANGFVYVYYTATTPAPHNRISRFTTAGDLAVPGSEAVLLDLDDLGAATNHNGGALHFGPDGKLYAGVGENANAANAQSLTNLLGKVLRLDPDGGVPADNPLLAQTSGKNRLIWALGLRNPFTFAFQPGTGRLFLNDVGQNTWEEVDEGRAGANYGWPATEGATANPAYTGPVYAYPHSGGPVTGCCIVGAAFYDPATPAFPAAFLHKYLFMDLCEGWVRTLDPATGTVGDWLTGFSSPVDLRVAGDGSVLVLSRGGGGTLQRVTYTTP</sequence>
<accession>A0A936F2Q2</accession>
<dbReference type="AlphaFoldDB" id="A0A936F2Q2"/>
<dbReference type="Gene3D" id="2.120.10.30">
    <property type="entry name" value="TolB, C-terminal domain"/>
    <property type="match status" value="1"/>
</dbReference>
<name>A0A936F2Q2_9BACT</name>
<dbReference type="PANTHER" id="PTHR19328:SF75">
    <property type="entry name" value="ALDOSE SUGAR DEHYDROGENASE YLII"/>
    <property type="match status" value="1"/>
</dbReference>
<dbReference type="Proteomes" id="UP000709959">
    <property type="component" value="Unassembled WGS sequence"/>
</dbReference>
<protein>
    <submittedName>
        <fullName evidence="2">PQQ-dependent sugar dehydrogenase</fullName>
    </submittedName>
</protein>